<protein>
    <submittedName>
        <fullName evidence="2">Uncharacterized protein</fullName>
    </submittedName>
</protein>
<comment type="caution">
    <text evidence="2">The sequence shown here is derived from an EMBL/GenBank/DDBJ whole genome shotgun (WGS) entry which is preliminary data.</text>
</comment>
<feature type="region of interest" description="Disordered" evidence="1">
    <location>
        <begin position="577"/>
        <end position="601"/>
    </location>
</feature>
<feature type="region of interest" description="Disordered" evidence="1">
    <location>
        <begin position="622"/>
        <end position="672"/>
    </location>
</feature>
<feature type="compositionally biased region" description="Polar residues" evidence="1">
    <location>
        <begin position="68"/>
        <end position="91"/>
    </location>
</feature>
<dbReference type="GeneID" id="25276089"/>
<organism evidence="2 3">
    <name type="scientific">Exophiala aquamarina CBS 119918</name>
    <dbReference type="NCBI Taxonomy" id="1182545"/>
    <lineage>
        <taxon>Eukaryota</taxon>
        <taxon>Fungi</taxon>
        <taxon>Dikarya</taxon>
        <taxon>Ascomycota</taxon>
        <taxon>Pezizomycotina</taxon>
        <taxon>Eurotiomycetes</taxon>
        <taxon>Chaetothyriomycetidae</taxon>
        <taxon>Chaetothyriales</taxon>
        <taxon>Herpotrichiellaceae</taxon>
        <taxon>Exophiala</taxon>
    </lineage>
</organism>
<accession>A0A072Q5F6</accession>
<feature type="region of interest" description="Disordered" evidence="1">
    <location>
        <begin position="1"/>
        <end position="275"/>
    </location>
</feature>
<dbReference type="VEuPathDB" id="FungiDB:A1O9_01141"/>
<proteinExistence type="predicted"/>
<feature type="compositionally biased region" description="Polar residues" evidence="1">
    <location>
        <begin position="622"/>
        <end position="631"/>
    </location>
</feature>
<evidence type="ECO:0000313" key="2">
    <source>
        <dbReference type="EMBL" id="KEF63165.1"/>
    </source>
</evidence>
<dbReference type="STRING" id="1182545.A0A072Q5F6"/>
<sequence>MSLTSFPQLPGTPSMRLTTARDRLKVPSTDNSAPDSATPSPTLSVQESRLSAGFNTSISDPDDYVDTVTPQTVTPAPMKSRSTTSSKQSPEPGQRRASGRRRKPTVKAQALTGEKTSPSQLLDTIVIGGSPPGKSEEGDDHQPSTPPPDGITLPVPSTEMEIPETPAQTVNDSATLINGEEANDVPSITSTTLRESPTRRQSRRERKPTAKILETSPTNLKRPAPDEQDQPPRKSARISYSGAKVPSRLRYSVSSASTGAPSPETIQVAEPTSPKKSKVVVLKIASWKAAASVKAANAATDREVKRNPPRRVRKSTNLEGGSTKISKKPSTTITMTVEPPACLLTCLPPSSRLFAMAQIAAMMPDSDDEDGEIIPGSAQDWTTYTARMCQCHNIQDAKTSRTNSVDLQRALEPNALSTDTQFAPYQLFASPTPAADFLATPVNTILKAEEAQRVKELFSNNALMSASNPFSVLGNDAPVRTRKRTSEPFARPSSKRARLNGSVPATTTQSPGSMSSPAKSSYENRLQRDHLALSDIRKRATLKGIKWTFNMSFEEIQALLMEVEALEDDANVQKQARGVDRSMAASSYSDEAASPSRSRSSFGMLFPPQTSMNGALTNEISWGRRASSTTARPRPRVDPRGLLGESPGPGTIINIESKRRAGSRAARQSRIH</sequence>
<feature type="compositionally biased region" description="Polar residues" evidence="1">
    <location>
        <begin position="166"/>
        <end position="176"/>
    </location>
</feature>
<dbReference type="HOGENOM" id="CLU_364837_0_0_1"/>
<feature type="region of interest" description="Disordered" evidence="1">
    <location>
        <begin position="295"/>
        <end position="328"/>
    </location>
</feature>
<keyword evidence="3" id="KW-1185">Reference proteome</keyword>
<gene>
    <name evidence="2" type="ORF">A1O9_01141</name>
</gene>
<dbReference type="OrthoDB" id="4156059at2759"/>
<feature type="region of interest" description="Disordered" evidence="1">
    <location>
        <begin position="471"/>
        <end position="524"/>
    </location>
</feature>
<dbReference type="AlphaFoldDB" id="A0A072Q5F6"/>
<feature type="compositionally biased region" description="Polar residues" evidence="1">
    <location>
        <begin position="584"/>
        <end position="601"/>
    </location>
</feature>
<dbReference type="Proteomes" id="UP000027920">
    <property type="component" value="Unassembled WGS sequence"/>
</dbReference>
<feature type="compositionally biased region" description="Polar residues" evidence="1">
    <location>
        <begin position="186"/>
        <end position="195"/>
    </location>
</feature>
<feature type="compositionally biased region" description="Low complexity" evidence="1">
    <location>
        <begin position="510"/>
        <end position="521"/>
    </location>
</feature>
<feature type="compositionally biased region" description="Polar residues" evidence="1">
    <location>
        <begin position="28"/>
        <end position="59"/>
    </location>
</feature>
<evidence type="ECO:0000313" key="3">
    <source>
        <dbReference type="Proteomes" id="UP000027920"/>
    </source>
</evidence>
<dbReference type="RefSeq" id="XP_013265755.1">
    <property type="nucleotide sequence ID" value="XM_013410301.1"/>
</dbReference>
<dbReference type="EMBL" id="AMGV01000001">
    <property type="protein sequence ID" value="KEF63165.1"/>
    <property type="molecule type" value="Genomic_DNA"/>
</dbReference>
<name>A0A072Q5F6_9EURO</name>
<evidence type="ECO:0000256" key="1">
    <source>
        <dbReference type="SAM" id="MobiDB-lite"/>
    </source>
</evidence>
<reference evidence="2 3" key="1">
    <citation type="submission" date="2013-03" db="EMBL/GenBank/DDBJ databases">
        <title>The Genome Sequence of Exophiala aquamarina CBS 119918.</title>
        <authorList>
            <consortium name="The Broad Institute Genomics Platform"/>
            <person name="Cuomo C."/>
            <person name="de Hoog S."/>
            <person name="Gorbushina A."/>
            <person name="Walker B."/>
            <person name="Young S.K."/>
            <person name="Zeng Q."/>
            <person name="Gargeya S."/>
            <person name="Fitzgerald M."/>
            <person name="Haas B."/>
            <person name="Abouelleil A."/>
            <person name="Allen A.W."/>
            <person name="Alvarado L."/>
            <person name="Arachchi H.M."/>
            <person name="Berlin A.M."/>
            <person name="Chapman S.B."/>
            <person name="Gainer-Dewar J."/>
            <person name="Goldberg J."/>
            <person name="Griggs A."/>
            <person name="Gujja S."/>
            <person name="Hansen M."/>
            <person name="Howarth C."/>
            <person name="Imamovic A."/>
            <person name="Ireland A."/>
            <person name="Larimer J."/>
            <person name="McCowan C."/>
            <person name="Murphy C."/>
            <person name="Pearson M."/>
            <person name="Poon T.W."/>
            <person name="Priest M."/>
            <person name="Roberts A."/>
            <person name="Saif S."/>
            <person name="Shea T."/>
            <person name="Sisk P."/>
            <person name="Sykes S."/>
            <person name="Wortman J."/>
            <person name="Nusbaum C."/>
            <person name="Birren B."/>
        </authorList>
    </citation>
    <scope>NUCLEOTIDE SEQUENCE [LARGE SCALE GENOMIC DNA]</scope>
    <source>
        <strain evidence="2 3">CBS 119918</strain>
    </source>
</reference>